<dbReference type="InterPro" id="IPR050869">
    <property type="entry name" value="H3K4_H4K5_MeTrfase"/>
</dbReference>
<name>A0A0A2L9Y4_PENIT</name>
<dbReference type="OrthoDB" id="5945798at2759"/>
<evidence type="ECO:0000313" key="2">
    <source>
        <dbReference type="Proteomes" id="UP000030104"/>
    </source>
</evidence>
<proteinExistence type="predicted"/>
<dbReference type="SUPFAM" id="SSF82199">
    <property type="entry name" value="SET domain"/>
    <property type="match status" value="1"/>
</dbReference>
<accession>A0A0A2L9Y4</accession>
<evidence type="ECO:0008006" key="3">
    <source>
        <dbReference type="Google" id="ProtNLM"/>
    </source>
</evidence>
<dbReference type="PhylomeDB" id="A0A0A2L9Y4"/>
<dbReference type="HOGENOM" id="CLU_041700_1_0_1"/>
<dbReference type="EMBL" id="JQGA01000227">
    <property type="protein sequence ID" value="KGO76927.1"/>
    <property type="molecule type" value="Genomic_DNA"/>
</dbReference>
<dbReference type="Proteomes" id="UP000030104">
    <property type="component" value="Unassembled WGS sequence"/>
</dbReference>
<reference evidence="1 2" key="1">
    <citation type="journal article" date="2015" name="Mol. Plant Microbe Interact.">
        <title>Genome, transcriptome, and functional analyses of Penicillium expansum provide new insights into secondary metabolism and pathogenicity.</title>
        <authorList>
            <person name="Ballester A.R."/>
            <person name="Marcet-Houben M."/>
            <person name="Levin E."/>
            <person name="Sela N."/>
            <person name="Selma-Lazaro C."/>
            <person name="Carmona L."/>
            <person name="Wisniewski M."/>
            <person name="Droby S."/>
            <person name="Gonzalez-Candelas L."/>
            <person name="Gabaldon T."/>
        </authorList>
    </citation>
    <scope>NUCLEOTIDE SEQUENCE [LARGE SCALE GENOMIC DNA]</scope>
    <source>
        <strain evidence="1 2">PHI-1</strain>
    </source>
</reference>
<dbReference type="AlphaFoldDB" id="A0A0A2L9Y4"/>
<organism evidence="1 2">
    <name type="scientific">Penicillium italicum</name>
    <name type="common">Blue mold</name>
    <dbReference type="NCBI Taxonomy" id="40296"/>
    <lineage>
        <taxon>Eukaryota</taxon>
        <taxon>Fungi</taxon>
        <taxon>Dikarya</taxon>
        <taxon>Ascomycota</taxon>
        <taxon>Pezizomycotina</taxon>
        <taxon>Eurotiomycetes</taxon>
        <taxon>Eurotiomycetidae</taxon>
        <taxon>Eurotiales</taxon>
        <taxon>Aspergillaceae</taxon>
        <taxon>Penicillium</taxon>
    </lineage>
</organism>
<dbReference type="OMA" id="IFARICT"/>
<protein>
    <recommendedName>
        <fullName evidence="3">SET domain-containing protein</fullName>
    </recommendedName>
</protein>
<dbReference type="InterPro" id="IPR046341">
    <property type="entry name" value="SET_dom_sf"/>
</dbReference>
<comment type="caution">
    <text evidence="1">The sequence shown here is derived from an EMBL/GenBank/DDBJ whole genome shotgun (WGS) entry which is preliminary data.</text>
</comment>
<sequence length="274" mass="31022">MRVRTLRPLRAGEEITQSYVDLSASVFLRREIIERDYFFKCVCVRCQDEMKELQEKAINKVDWLPKLEDAQHLLLELANNAVGLYNQTGMHMELGKLEADAKKIISEPFPHGMWPDGMPPLASVHGIFARICTNNNDIAGALRYSLKASLALRERVGESWVHSLFDTIQITSLVVSLPEQHLIFKENNLFSKDDCWNILHGYLRELKLAATYAFGSDSTYTRAIADWYSKAMFSLSPPHPGSPGFSAVYGISEKRLLRWAGIEASRGVDIFVVV</sequence>
<dbReference type="PANTHER" id="PTHR12197">
    <property type="entry name" value="HISTONE-LYSINE N-METHYLTRANSFERASE SMYD"/>
    <property type="match status" value="1"/>
</dbReference>
<evidence type="ECO:0000313" key="1">
    <source>
        <dbReference type="EMBL" id="KGO76927.1"/>
    </source>
</evidence>
<dbReference type="Gene3D" id="2.170.270.10">
    <property type="entry name" value="SET domain"/>
    <property type="match status" value="1"/>
</dbReference>
<keyword evidence="2" id="KW-1185">Reference proteome</keyword>
<gene>
    <name evidence="1" type="ORF">PITC_004610</name>
</gene>
<dbReference type="STRING" id="40296.A0A0A2L9Y4"/>